<keyword evidence="1" id="KW-0812">Transmembrane</keyword>
<keyword evidence="3" id="KW-1185">Reference proteome</keyword>
<evidence type="ECO:0000313" key="2">
    <source>
        <dbReference type="EMBL" id="MCK2034997.1"/>
    </source>
</evidence>
<feature type="transmembrane region" description="Helical" evidence="1">
    <location>
        <begin position="57"/>
        <end position="76"/>
    </location>
</feature>
<feature type="transmembrane region" description="Helical" evidence="1">
    <location>
        <begin position="26"/>
        <end position="51"/>
    </location>
</feature>
<keyword evidence="1" id="KW-0472">Membrane</keyword>
<proteinExistence type="predicted"/>
<dbReference type="RefSeq" id="WP_247628443.1">
    <property type="nucleotide sequence ID" value="NZ_JAHWXN010000001.1"/>
</dbReference>
<protein>
    <submittedName>
        <fullName evidence="2">Uncharacterized protein</fullName>
    </submittedName>
</protein>
<gene>
    <name evidence="2" type="ORF">KZC51_02500</name>
</gene>
<organism evidence="2 3">
    <name type="scientific">Microbacterium croceum</name>
    <dbReference type="NCBI Taxonomy" id="2851645"/>
    <lineage>
        <taxon>Bacteria</taxon>
        <taxon>Bacillati</taxon>
        <taxon>Actinomycetota</taxon>
        <taxon>Actinomycetes</taxon>
        <taxon>Micrococcales</taxon>
        <taxon>Microbacteriaceae</taxon>
        <taxon>Microbacterium</taxon>
    </lineage>
</organism>
<sequence>MSDSGDSIDARVAAVEADFRARQTRLFLGFALVEGPVLLILAVAIFAFEVIDPDVGVWLLVAVALVGGFLMSALLVRQMQARTQALAQAKGENPLF</sequence>
<evidence type="ECO:0000313" key="3">
    <source>
        <dbReference type="Proteomes" id="UP001300096"/>
    </source>
</evidence>
<accession>A0ABT0FBA5</accession>
<reference evidence="2 3" key="1">
    <citation type="submission" date="2021-06" db="EMBL/GenBank/DDBJ databases">
        <title>Genome-based taxonomic framework of Microbacterium strains isolated from marine environment, the description of four new species and reclassification of four preexisting species.</title>
        <authorList>
            <person name="Lee S.D."/>
            <person name="Kim S.-M."/>
            <person name="Byeon Y.-S."/>
            <person name="Yang H.L."/>
            <person name="Kim I.S."/>
        </authorList>
    </citation>
    <scope>NUCLEOTIDE SEQUENCE [LARGE SCALE GENOMIC DNA]</scope>
    <source>
        <strain evidence="2 3">SSW1-49</strain>
    </source>
</reference>
<dbReference type="Proteomes" id="UP001300096">
    <property type="component" value="Unassembled WGS sequence"/>
</dbReference>
<comment type="caution">
    <text evidence="2">The sequence shown here is derived from an EMBL/GenBank/DDBJ whole genome shotgun (WGS) entry which is preliminary data.</text>
</comment>
<name>A0ABT0FBA5_9MICO</name>
<dbReference type="EMBL" id="JAHWXN010000001">
    <property type="protein sequence ID" value="MCK2034997.1"/>
    <property type="molecule type" value="Genomic_DNA"/>
</dbReference>
<evidence type="ECO:0000256" key="1">
    <source>
        <dbReference type="SAM" id="Phobius"/>
    </source>
</evidence>
<keyword evidence="1" id="KW-1133">Transmembrane helix</keyword>